<comment type="caution">
    <text evidence="5">The sequence shown here is derived from an EMBL/GenBank/DDBJ whole genome shotgun (WGS) entry which is preliminary data.</text>
</comment>
<dbReference type="AlphaFoldDB" id="A0A7K0BTN2"/>
<keyword evidence="4" id="KW-0812">Transmembrane</keyword>
<evidence type="ECO:0000313" key="5">
    <source>
        <dbReference type="EMBL" id="MQY04054.1"/>
    </source>
</evidence>
<dbReference type="SUPFAM" id="SSF54427">
    <property type="entry name" value="NTF2-like"/>
    <property type="match status" value="1"/>
</dbReference>
<keyword evidence="2 4" id="KW-0472">Membrane</keyword>
<dbReference type="InterPro" id="IPR032710">
    <property type="entry name" value="NTF2-like_dom_sf"/>
</dbReference>
<evidence type="ECO:0000256" key="2">
    <source>
        <dbReference type="ARBA" id="ARBA00023136"/>
    </source>
</evidence>
<dbReference type="GO" id="GO:0016020">
    <property type="term" value="C:membrane"/>
    <property type="evidence" value="ECO:0007669"/>
    <property type="project" value="UniProtKB-SubCell"/>
</dbReference>
<keyword evidence="4" id="KW-1133">Transmembrane helix</keyword>
<gene>
    <name evidence="5" type="ORF">ACRB68_21030</name>
</gene>
<feature type="transmembrane region" description="Helical" evidence="4">
    <location>
        <begin position="59"/>
        <end position="80"/>
    </location>
</feature>
<reference evidence="5 6" key="1">
    <citation type="submission" date="2019-10" db="EMBL/GenBank/DDBJ databases">
        <title>Actinomadura rubteroloni sp. nov. and Actinomadura macrotermitis sp. nov., isolated from the gut of fungus growing-termite Macrotermes natalensis.</title>
        <authorList>
            <person name="Benndorf R."/>
            <person name="Martin K."/>
            <person name="Kuefner M."/>
            <person name="De Beer W."/>
            <person name="Kaster A.-K."/>
            <person name="Vollmers J."/>
            <person name="Poulsen M."/>
            <person name="Beemelmanns C."/>
        </authorList>
    </citation>
    <scope>NUCLEOTIDE SEQUENCE [LARGE SCALE GENOMIC DNA]</scope>
    <source>
        <strain evidence="5 6">RB68</strain>
    </source>
</reference>
<comment type="subcellular location">
    <subcellularLocation>
        <location evidence="1">Membrane</location>
    </subcellularLocation>
</comment>
<proteinExistence type="predicted"/>
<sequence>MGDTKVDDAEKVDLEKKPAKPEKAEQAEKPAAKKPEPAKKAQRRPEPEPPKRDLLRTTALAVTGVAAACAAWFGWGWYAAAHDDSLRYSKVREQVLQSAEQGVQNLSTLDHRNVAAGLKTWQDSSTGDLHDQLVQGAAAFEADVRKAQTVTSAKVLEGAVTELDERGGRASVIVAVQITVTPPQGAPSSKQSRLVARLARTPAGWKVSALGQAPIGGGS</sequence>
<dbReference type="RefSeq" id="WP_235958821.1">
    <property type="nucleotide sequence ID" value="NZ_WEGH01000001.1"/>
</dbReference>
<protein>
    <recommendedName>
        <fullName evidence="7">Mce-associated membrane protein</fullName>
    </recommendedName>
</protein>
<organism evidence="5 6">
    <name type="scientific">Actinomadura macrotermitis</name>
    <dbReference type="NCBI Taxonomy" id="2585200"/>
    <lineage>
        <taxon>Bacteria</taxon>
        <taxon>Bacillati</taxon>
        <taxon>Actinomycetota</taxon>
        <taxon>Actinomycetes</taxon>
        <taxon>Streptosporangiales</taxon>
        <taxon>Thermomonosporaceae</taxon>
        <taxon>Actinomadura</taxon>
    </lineage>
</organism>
<dbReference type="EMBL" id="WEGH01000001">
    <property type="protein sequence ID" value="MQY04054.1"/>
    <property type="molecule type" value="Genomic_DNA"/>
</dbReference>
<accession>A0A7K0BTN2</accession>
<evidence type="ECO:0000313" key="6">
    <source>
        <dbReference type="Proteomes" id="UP000487268"/>
    </source>
</evidence>
<keyword evidence="6" id="KW-1185">Reference proteome</keyword>
<name>A0A7K0BTN2_9ACTN</name>
<dbReference type="PANTHER" id="PTHR37042:SF4">
    <property type="entry name" value="OUTER MEMBRANE PROTEIN RV1973"/>
    <property type="match status" value="1"/>
</dbReference>
<feature type="region of interest" description="Disordered" evidence="3">
    <location>
        <begin position="1"/>
        <end position="53"/>
    </location>
</feature>
<evidence type="ECO:0008006" key="7">
    <source>
        <dbReference type="Google" id="ProtNLM"/>
    </source>
</evidence>
<dbReference type="Proteomes" id="UP000487268">
    <property type="component" value="Unassembled WGS sequence"/>
</dbReference>
<evidence type="ECO:0000256" key="3">
    <source>
        <dbReference type="SAM" id="MobiDB-lite"/>
    </source>
</evidence>
<evidence type="ECO:0000256" key="1">
    <source>
        <dbReference type="ARBA" id="ARBA00004370"/>
    </source>
</evidence>
<dbReference type="PANTHER" id="PTHR37042">
    <property type="entry name" value="OUTER MEMBRANE PROTEIN RV1973"/>
    <property type="match status" value="1"/>
</dbReference>
<evidence type="ECO:0000256" key="4">
    <source>
        <dbReference type="SAM" id="Phobius"/>
    </source>
</evidence>